<dbReference type="EMBL" id="LT629745">
    <property type="protein sequence ID" value="SDR69173.1"/>
    <property type="molecule type" value="Genomic_DNA"/>
</dbReference>
<dbReference type="AlphaFoldDB" id="A0A1H1L3W0"/>
<keyword evidence="4" id="KW-1185">Reference proteome</keyword>
<dbReference type="STRING" id="1250231.SAMN04488552_0539"/>
<proteinExistence type="predicted"/>
<evidence type="ECO:0000313" key="4">
    <source>
        <dbReference type="Proteomes" id="UP000198858"/>
    </source>
</evidence>
<dbReference type="InterPro" id="IPR001296">
    <property type="entry name" value="Glyco_trans_1"/>
</dbReference>
<dbReference type="GO" id="GO:0016757">
    <property type="term" value="F:glycosyltransferase activity"/>
    <property type="evidence" value="ECO:0007669"/>
    <property type="project" value="UniProtKB-ARBA"/>
</dbReference>
<dbReference type="InterPro" id="IPR028098">
    <property type="entry name" value="Glyco_trans_4-like_N"/>
</dbReference>
<gene>
    <name evidence="3" type="ORF">SAMN04488552_0539</name>
</gene>
<sequence>MKILFISHDSSRTGAPLILLHFLKWLRTKPNKFKIHVLLLNGGELKEEFSENSEVLFQVNSSKRKSIFRKKPEDQLLKKLVRQEYDLVYANSIVSLPWAVKIRNLCSELKVICHVHELRTIIKMSVPQIKGLVDEVDLFIAASEIVKQDLTKEWNIDNKKIEVIHEFGINESHLGMNKKGNEFIVGGVGTVHWRKGTDLFLLVAKYVFEQKPDANIKFKWVGGYGESPLIVQEDLRKLGLSDKVIFTGNIKNTSEVFNEFDIFLLPSREDPFPLVCIEMAELNKPIISFEKASGSNRFIKKGGGFVVPYLDVKEMAEKVIYYFENKNFIKKHGEQNRLNFAEFTKENICQKLVEQIQKFEL</sequence>
<protein>
    <submittedName>
        <fullName evidence="3">Glycosyltransferase involved in cell wall bisynthesis</fullName>
    </submittedName>
</protein>
<dbReference type="Pfam" id="PF00534">
    <property type="entry name" value="Glycos_transf_1"/>
    <property type="match status" value="1"/>
</dbReference>
<dbReference type="RefSeq" id="WP_089661187.1">
    <property type="nucleotide sequence ID" value="NZ_LT629745.1"/>
</dbReference>
<dbReference type="Proteomes" id="UP000198858">
    <property type="component" value="Chromosome I"/>
</dbReference>
<evidence type="ECO:0000259" key="2">
    <source>
        <dbReference type="Pfam" id="PF13439"/>
    </source>
</evidence>
<feature type="domain" description="Glycosyl transferase family 1" evidence="1">
    <location>
        <begin position="177"/>
        <end position="336"/>
    </location>
</feature>
<keyword evidence="3" id="KW-0808">Transferase</keyword>
<dbReference type="Pfam" id="PF13439">
    <property type="entry name" value="Glyco_transf_4"/>
    <property type="match status" value="1"/>
</dbReference>
<evidence type="ECO:0000259" key="1">
    <source>
        <dbReference type="Pfam" id="PF00534"/>
    </source>
</evidence>
<dbReference type="Gene3D" id="3.40.50.2000">
    <property type="entry name" value="Glycogen Phosphorylase B"/>
    <property type="match status" value="2"/>
</dbReference>
<organism evidence="3 4">
    <name type="scientific">Christiangramia echinicola</name>
    <dbReference type="NCBI Taxonomy" id="279359"/>
    <lineage>
        <taxon>Bacteria</taxon>
        <taxon>Pseudomonadati</taxon>
        <taxon>Bacteroidota</taxon>
        <taxon>Flavobacteriia</taxon>
        <taxon>Flavobacteriales</taxon>
        <taxon>Flavobacteriaceae</taxon>
        <taxon>Christiangramia</taxon>
    </lineage>
</organism>
<feature type="domain" description="Glycosyltransferase subfamily 4-like N-terminal" evidence="2">
    <location>
        <begin position="33"/>
        <end position="165"/>
    </location>
</feature>
<evidence type="ECO:0000313" key="3">
    <source>
        <dbReference type="EMBL" id="SDR69173.1"/>
    </source>
</evidence>
<dbReference type="SUPFAM" id="SSF53756">
    <property type="entry name" value="UDP-Glycosyltransferase/glycogen phosphorylase"/>
    <property type="match status" value="1"/>
</dbReference>
<dbReference type="PANTHER" id="PTHR12526">
    <property type="entry name" value="GLYCOSYLTRANSFERASE"/>
    <property type="match status" value="1"/>
</dbReference>
<dbReference type="PANTHER" id="PTHR12526:SF630">
    <property type="entry name" value="GLYCOSYLTRANSFERASE"/>
    <property type="match status" value="1"/>
</dbReference>
<accession>A0A1H1L3W0</accession>
<reference evidence="3 4" key="1">
    <citation type="submission" date="2016-10" db="EMBL/GenBank/DDBJ databases">
        <authorList>
            <person name="Varghese N."/>
            <person name="Submissions S."/>
        </authorList>
    </citation>
    <scope>NUCLEOTIDE SEQUENCE [LARGE SCALE GENOMIC DNA]</scope>
    <source>
        <strain evidence="3 4">Mar_2010_102</strain>
    </source>
</reference>
<name>A0A1H1L3W0_9FLAO</name>
<dbReference type="CDD" id="cd03801">
    <property type="entry name" value="GT4_PimA-like"/>
    <property type="match status" value="1"/>
</dbReference>